<accession>A0A0M1VTQ8</accession>
<name>A0A0M1VTQ8_FUSVC</name>
<protein>
    <recommendedName>
        <fullName evidence="3">LysM domain-containing protein</fullName>
    </recommendedName>
</protein>
<organism evidence="1 2">
    <name type="scientific">Fusobacterium vincentii 4_1_13</name>
    <dbReference type="NCBI Taxonomy" id="469606"/>
    <lineage>
        <taxon>Bacteria</taxon>
        <taxon>Fusobacteriati</taxon>
        <taxon>Fusobacteriota</taxon>
        <taxon>Fusobacteriia</taxon>
        <taxon>Fusobacteriales</taxon>
        <taxon>Fusobacteriaceae</taxon>
        <taxon>Fusobacterium</taxon>
    </lineage>
</organism>
<evidence type="ECO:0008006" key="3">
    <source>
        <dbReference type="Google" id="ProtNLM"/>
    </source>
</evidence>
<evidence type="ECO:0000313" key="2">
    <source>
        <dbReference type="Proteomes" id="UP000004925"/>
    </source>
</evidence>
<dbReference type="HOGENOM" id="CLU_175462_0_2_0"/>
<evidence type="ECO:0000313" key="1">
    <source>
        <dbReference type="EMBL" id="EEO39972.1"/>
    </source>
</evidence>
<gene>
    <name evidence="1" type="ORF">FSCG_00685</name>
</gene>
<dbReference type="RefSeq" id="WP_008802800.1">
    <property type="nucleotide sequence ID" value="NZ_KQ235737.1"/>
</dbReference>
<sequence>MKMKKKGEVVEDNFKEYITKNGDTWDSISYILFSNSKAIDYLFSWNKKYSDYAIFPARITLKYKNIKLTDEDIPPWRR</sequence>
<comment type="caution">
    <text evidence="1">The sequence shown here is derived from an EMBL/GenBank/DDBJ whole genome shotgun (WGS) entry which is preliminary data.</text>
</comment>
<dbReference type="EMBL" id="ACDE02000019">
    <property type="protein sequence ID" value="EEO39972.1"/>
    <property type="molecule type" value="Genomic_DNA"/>
</dbReference>
<dbReference type="Proteomes" id="UP000004925">
    <property type="component" value="Unassembled WGS sequence"/>
</dbReference>
<proteinExistence type="predicted"/>
<reference evidence="1 2" key="1">
    <citation type="submission" date="2011-10" db="EMBL/GenBank/DDBJ databases">
        <title>The Genome Sequence of Fusobacterium sp. 4_1_13.</title>
        <authorList>
            <consortium name="The Broad Institute Genome Sequencing Platform"/>
            <person name="Earl A."/>
            <person name="Ward D."/>
            <person name="Feldgarden M."/>
            <person name="Gevers D."/>
            <person name="Strauss J."/>
            <person name="Ambrose C."/>
            <person name="Allen-Vercoe E."/>
            <person name="Young S.K."/>
            <person name="Zeng Q."/>
            <person name="Gargeya S."/>
            <person name="Fitzgerald M."/>
            <person name="Haas B."/>
            <person name="Abouelleil A."/>
            <person name="Alvarado L."/>
            <person name="Arachchi H.M."/>
            <person name="Berlin A."/>
            <person name="Brown A."/>
            <person name="Chapman S.B."/>
            <person name="Chen Z."/>
            <person name="Dunbar C."/>
            <person name="Freedman E."/>
            <person name="Gearin G."/>
            <person name="Goldberg J."/>
            <person name="Griggs A."/>
            <person name="Gujja S."/>
            <person name="Heiman D."/>
            <person name="Howarth C."/>
            <person name="Larson L."/>
            <person name="Lui A."/>
            <person name="MacDonald P.J."/>
            <person name="Montmayeur A."/>
            <person name="Murphy C."/>
            <person name="Neiman D."/>
            <person name="Pearson M."/>
            <person name="Priest M."/>
            <person name="Roberts A."/>
            <person name="Saif S."/>
            <person name="Shea T."/>
            <person name="Shenoy N."/>
            <person name="Sisk P."/>
            <person name="Stolte C."/>
            <person name="Sykes S."/>
            <person name="Wortman J."/>
            <person name="Nusbaum C."/>
            <person name="Birren B."/>
        </authorList>
    </citation>
    <scope>NUCLEOTIDE SEQUENCE [LARGE SCALE GENOMIC DNA]</scope>
    <source>
        <strain evidence="1 2">4_1_13</strain>
    </source>
</reference>
<dbReference type="AlphaFoldDB" id="A0A0M1VTQ8"/>